<dbReference type="SUPFAM" id="SSF51430">
    <property type="entry name" value="NAD(P)-linked oxidoreductase"/>
    <property type="match status" value="2"/>
</dbReference>
<evidence type="ECO:0000313" key="3">
    <source>
        <dbReference type="RefSeq" id="XP_026685400.1"/>
    </source>
</evidence>
<dbReference type="PaxDb" id="121845-A0A3Q0JFD6"/>
<accession>A0A3Q0JFD6</accession>
<dbReference type="KEGG" id="dci:103517553"/>
<dbReference type="STRING" id="121845.A0A3Q0JFD6"/>
<dbReference type="PANTHER" id="PTHR42686">
    <property type="entry name" value="GH17980P-RELATED"/>
    <property type="match status" value="1"/>
</dbReference>
<evidence type="ECO:0000259" key="1">
    <source>
        <dbReference type="Pfam" id="PF00248"/>
    </source>
</evidence>
<protein>
    <submittedName>
        <fullName evidence="3">L-galactose dehydrogenase-like</fullName>
    </submittedName>
</protein>
<feature type="domain" description="NADP-dependent oxidoreductase" evidence="1">
    <location>
        <begin position="108"/>
        <end position="260"/>
    </location>
</feature>
<organism evidence="2 3">
    <name type="scientific">Diaphorina citri</name>
    <name type="common">Asian citrus psyllid</name>
    <dbReference type="NCBI Taxonomy" id="121845"/>
    <lineage>
        <taxon>Eukaryota</taxon>
        <taxon>Metazoa</taxon>
        <taxon>Ecdysozoa</taxon>
        <taxon>Arthropoda</taxon>
        <taxon>Hexapoda</taxon>
        <taxon>Insecta</taxon>
        <taxon>Pterygota</taxon>
        <taxon>Neoptera</taxon>
        <taxon>Paraneoptera</taxon>
        <taxon>Hemiptera</taxon>
        <taxon>Sternorrhyncha</taxon>
        <taxon>Psylloidea</taxon>
        <taxon>Psyllidae</taxon>
        <taxon>Diaphorininae</taxon>
        <taxon>Diaphorina</taxon>
    </lineage>
</organism>
<dbReference type="RefSeq" id="XP_026685400.1">
    <property type="nucleotide sequence ID" value="XM_026829599.1"/>
</dbReference>
<name>A0A3Q0JFD6_DIACI</name>
<dbReference type="Pfam" id="PF00248">
    <property type="entry name" value="Aldo_ket_red"/>
    <property type="match status" value="2"/>
</dbReference>
<proteinExistence type="predicted"/>
<dbReference type="PANTHER" id="PTHR42686:SF1">
    <property type="entry name" value="GH17980P-RELATED"/>
    <property type="match status" value="1"/>
</dbReference>
<evidence type="ECO:0000313" key="2">
    <source>
        <dbReference type="Proteomes" id="UP000079169"/>
    </source>
</evidence>
<dbReference type="GO" id="GO:0016491">
    <property type="term" value="F:oxidoreductase activity"/>
    <property type="evidence" value="ECO:0007669"/>
    <property type="project" value="InterPro"/>
</dbReference>
<keyword evidence="2" id="KW-1185">Reference proteome</keyword>
<dbReference type="InterPro" id="IPR020471">
    <property type="entry name" value="AKR"/>
</dbReference>
<dbReference type="GeneID" id="103517553"/>
<dbReference type="GO" id="GO:0005829">
    <property type="term" value="C:cytosol"/>
    <property type="evidence" value="ECO:0007669"/>
    <property type="project" value="TreeGrafter"/>
</dbReference>
<dbReference type="AlphaFoldDB" id="A0A3Q0JFD6"/>
<dbReference type="Proteomes" id="UP000079169">
    <property type="component" value="Unplaced"/>
</dbReference>
<feature type="domain" description="NADP-dependent oxidoreductase" evidence="1">
    <location>
        <begin position="46"/>
        <end position="100"/>
    </location>
</feature>
<dbReference type="InterPro" id="IPR036812">
    <property type="entry name" value="NAD(P)_OxRdtase_dom_sf"/>
</dbReference>
<dbReference type="Gene3D" id="3.20.20.100">
    <property type="entry name" value="NADP-dependent oxidoreductase domain"/>
    <property type="match status" value="3"/>
</dbReference>
<dbReference type="InterPro" id="IPR023210">
    <property type="entry name" value="NADP_OxRdtase_dom"/>
</dbReference>
<sequence length="395" mass="44543">MKAQKKTSFSEPAELPPTYVEGFSHKEKVNRMKYSKLHCGLLISALGFGGGSLGGKNFYGEFDEQEAIETVVEAVKCGVNYIDTAPYYGHGFSETILGKVSIEHSIFLQIHDIEFALVNKQWNVIKNETLPYLMSLKQSQEIKHIGISALPLSVLKQMVEELKQKYPGQHVIDFVLTYSKYTLLDNSLVHYGNYFQENKVDLINASPISLGLLSNQGPPDWHPAKCDIKFKCTEASNDCKKNNVELGKLALYFSMNQNFAKVTLCGDNKVDLINASPISLGLLSNQGPPDWHPAKCDIKFKCTEASNDCKKNNVELGKLALYFSMNQNFAKVTLCGMNNLKVLRSNLDVTMNGLTEHEKSVLKSVREKYFDSDLNLHWEGEEPEQYKQYLQEKVE</sequence>
<gene>
    <name evidence="3" type="primary">LOC103517553</name>
</gene>
<reference evidence="3" key="1">
    <citation type="submission" date="2025-08" db="UniProtKB">
        <authorList>
            <consortium name="RefSeq"/>
        </authorList>
    </citation>
    <scope>IDENTIFICATION</scope>
</reference>